<dbReference type="OrthoDB" id="7700931at2759"/>
<dbReference type="GO" id="GO:0030198">
    <property type="term" value="P:extracellular matrix organization"/>
    <property type="evidence" value="ECO:0007669"/>
    <property type="project" value="TreeGrafter"/>
</dbReference>
<dbReference type="RefSeq" id="XP_014254833.2">
    <property type="nucleotide sequence ID" value="XM_014399347.2"/>
</dbReference>
<protein>
    <recommendedName>
        <fullName evidence="1">FAS1 domain-containing protein</fullName>
    </recommendedName>
</protein>
<evidence type="ECO:0000313" key="2">
    <source>
        <dbReference type="EnsemblMetazoa" id="XP_014254833.2"/>
    </source>
</evidence>
<feature type="domain" description="FAS1" evidence="1">
    <location>
        <begin position="107"/>
        <end position="234"/>
    </location>
</feature>
<dbReference type="AlphaFoldDB" id="A0A8I6S310"/>
<reference evidence="2" key="1">
    <citation type="submission" date="2022-01" db="UniProtKB">
        <authorList>
            <consortium name="EnsemblMetazoa"/>
        </authorList>
    </citation>
    <scope>IDENTIFICATION</scope>
</reference>
<dbReference type="PROSITE" id="PS50213">
    <property type="entry name" value="FAS1"/>
    <property type="match status" value="3"/>
</dbReference>
<dbReference type="OMA" id="LYADNAM"/>
<dbReference type="SMART" id="SM00554">
    <property type="entry name" value="FAS1"/>
    <property type="match status" value="4"/>
</dbReference>
<dbReference type="InterPro" id="IPR000782">
    <property type="entry name" value="FAS1_domain"/>
</dbReference>
<dbReference type="InterPro" id="IPR050904">
    <property type="entry name" value="Adhesion/Biosynth-related"/>
</dbReference>
<dbReference type="PANTHER" id="PTHR10900:SF80">
    <property type="entry name" value="FASCICLIN-1"/>
    <property type="match status" value="1"/>
</dbReference>
<dbReference type="GO" id="GO:0031012">
    <property type="term" value="C:extracellular matrix"/>
    <property type="evidence" value="ECO:0007669"/>
    <property type="project" value="TreeGrafter"/>
</dbReference>
<dbReference type="InterPro" id="IPR036378">
    <property type="entry name" value="FAS1_dom_sf"/>
</dbReference>
<dbReference type="Gene3D" id="2.30.180.10">
    <property type="entry name" value="FAS1 domain"/>
    <property type="match status" value="4"/>
</dbReference>
<dbReference type="GO" id="GO:0007155">
    <property type="term" value="P:cell adhesion"/>
    <property type="evidence" value="ECO:0007669"/>
    <property type="project" value="TreeGrafter"/>
</dbReference>
<dbReference type="CTD" id="42025"/>
<dbReference type="EnsemblMetazoa" id="XM_014399347.2">
    <property type="protein sequence ID" value="XP_014254833.2"/>
    <property type="gene ID" value="LOC106669702"/>
</dbReference>
<dbReference type="PANTHER" id="PTHR10900">
    <property type="entry name" value="PERIOSTIN-RELATED"/>
    <property type="match status" value="1"/>
</dbReference>
<dbReference type="GeneID" id="106669702"/>
<organism evidence="2 3">
    <name type="scientific">Cimex lectularius</name>
    <name type="common">Bed bug</name>
    <name type="synonym">Acanthia lectularia</name>
    <dbReference type="NCBI Taxonomy" id="79782"/>
    <lineage>
        <taxon>Eukaryota</taxon>
        <taxon>Metazoa</taxon>
        <taxon>Ecdysozoa</taxon>
        <taxon>Arthropoda</taxon>
        <taxon>Hexapoda</taxon>
        <taxon>Insecta</taxon>
        <taxon>Pterygota</taxon>
        <taxon>Neoptera</taxon>
        <taxon>Paraneoptera</taxon>
        <taxon>Hemiptera</taxon>
        <taxon>Heteroptera</taxon>
        <taxon>Panheteroptera</taxon>
        <taxon>Cimicomorpha</taxon>
        <taxon>Cimicidae</taxon>
        <taxon>Cimex</taxon>
    </lineage>
</organism>
<proteinExistence type="predicted"/>
<dbReference type="Proteomes" id="UP000494040">
    <property type="component" value="Unassembled WGS sequence"/>
</dbReference>
<name>A0A8I6S310_CIMLE</name>
<dbReference type="GO" id="GO:0050839">
    <property type="term" value="F:cell adhesion molecule binding"/>
    <property type="evidence" value="ECO:0007669"/>
    <property type="project" value="TreeGrafter"/>
</dbReference>
<evidence type="ECO:0000313" key="3">
    <source>
        <dbReference type="Proteomes" id="UP000494040"/>
    </source>
</evidence>
<sequence length="777" mass="89192">MESERERGVGRSMGWRAEPLGAPAMELGRGAATREPTSRPVRAVQSCSSHVWERVRLCSDQQPMRRFQLLDRRFLLQDEMEPARRLAIFAFLAIFLIFTPTEANHSHITLDLKIRDVLDLSEFYSMLEHNPFAMNTLKYSDITVFAPLNSAFQDVSKRTEDQDLVLYHMANSPLTLSNLGPSVNTMGQGNPPIWVTKVNPDLIYLNNARVITEKSNTYLNYPKKQVLHVIEKLLEPVRFISPETTKYNPTAYDFLEGSEDVRLGNIRLRSFRQRVKHTGKEDLYKRAGKHTFFIPIDEGFQGFRHYRHGYSPKRHHSRFSFQPPPRPEKIDEITIDGHVIEDQVLFTDPTPDNKQYKTVAWGRIKVNVSFSTETDNLRTQKYVKSHTIVGDSDHPDGVVLAEIVKGNIPVSNGVIHLIHRPLMVVDVTISQFLESFKGIDREDGPLYKFYEVIRDVGGDLMERMTQMRELTLFAPSNAAWKDPSLNNILRDTRKIREILHMHLVEEKLPLDRIIEGNQLELFQVNTLALRKNLYFNVVTSGSNRTLTVEGGGVNATVVQPDIAATNGIIHIIDKVLGVPFTTVGRKMATDPMLNKTFLLGKIQGFNDQLDDMSKRFTYFVPRDYAWKKMETKYPSAHKKIFMNDFAYHAKQILERHLVVADKRFTMADLRNLTTHEARQLPTVRDVVKLRVKESDKKRDNGTVQYGEWSNRTTYSRLFQCLAYLRARILSDVEYQSFHCGFSCNSLHAQQFFNQATTLSGTTNGFMCSVLTLNVQTV</sequence>
<feature type="domain" description="FAS1" evidence="1">
    <location>
        <begin position="255"/>
        <end position="422"/>
    </location>
</feature>
<dbReference type="Pfam" id="PF02469">
    <property type="entry name" value="Fasciclin"/>
    <property type="match status" value="4"/>
</dbReference>
<dbReference type="SUPFAM" id="SSF82153">
    <property type="entry name" value="FAS1 domain"/>
    <property type="match status" value="4"/>
</dbReference>
<feature type="domain" description="FAS1" evidence="1">
    <location>
        <begin position="433"/>
        <end position="576"/>
    </location>
</feature>
<evidence type="ECO:0000259" key="1">
    <source>
        <dbReference type="PROSITE" id="PS50213"/>
    </source>
</evidence>
<dbReference type="GO" id="GO:0005615">
    <property type="term" value="C:extracellular space"/>
    <property type="evidence" value="ECO:0007669"/>
    <property type="project" value="TreeGrafter"/>
</dbReference>
<keyword evidence="3" id="KW-1185">Reference proteome</keyword>
<accession>A0A8I6S310</accession>
<dbReference type="KEGG" id="clec:106669702"/>